<organism evidence="1 2">
    <name type="scientific">Zizania palustris</name>
    <name type="common">Northern wild rice</name>
    <dbReference type="NCBI Taxonomy" id="103762"/>
    <lineage>
        <taxon>Eukaryota</taxon>
        <taxon>Viridiplantae</taxon>
        <taxon>Streptophyta</taxon>
        <taxon>Embryophyta</taxon>
        <taxon>Tracheophyta</taxon>
        <taxon>Spermatophyta</taxon>
        <taxon>Magnoliopsida</taxon>
        <taxon>Liliopsida</taxon>
        <taxon>Poales</taxon>
        <taxon>Poaceae</taxon>
        <taxon>BOP clade</taxon>
        <taxon>Oryzoideae</taxon>
        <taxon>Oryzeae</taxon>
        <taxon>Zizaniinae</taxon>
        <taxon>Zizania</taxon>
    </lineage>
</organism>
<reference evidence="1" key="1">
    <citation type="journal article" date="2021" name="bioRxiv">
        <title>Whole Genome Assembly and Annotation of Northern Wild Rice, Zizania palustris L., Supports a Whole Genome Duplication in the Zizania Genus.</title>
        <authorList>
            <person name="Haas M."/>
            <person name="Kono T."/>
            <person name="Macchietto M."/>
            <person name="Millas R."/>
            <person name="McGilp L."/>
            <person name="Shao M."/>
            <person name="Duquette J."/>
            <person name="Hirsch C.N."/>
            <person name="Kimball J."/>
        </authorList>
    </citation>
    <scope>NUCLEOTIDE SEQUENCE</scope>
    <source>
        <tissue evidence="1">Fresh leaf tissue</tissue>
    </source>
</reference>
<keyword evidence="2" id="KW-1185">Reference proteome</keyword>
<evidence type="ECO:0000313" key="1">
    <source>
        <dbReference type="EMBL" id="KAG8081835.1"/>
    </source>
</evidence>
<protein>
    <submittedName>
        <fullName evidence="1">Uncharacterized protein</fullName>
    </submittedName>
</protein>
<proteinExistence type="predicted"/>
<evidence type="ECO:0000313" key="2">
    <source>
        <dbReference type="Proteomes" id="UP000729402"/>
    </source>
</evidence>
<comment type="caution">
    <text evidence="1">The sequence shown here is derived from an EMBL/GenBank/DDBJ whole genome shotgun (WGS) entry which is preliminary data.</text>
</comment>
<dbReference type="Proteomes" id="UP000729402">
    <property type="component" value="Unassembled WGS sequence"/>
</dbReference>
<dbReference type="AlphaFoldDB" id="A0A8J5TEI7"/>
<accession>A0A8J5TEI7</accession>
<gene>
    <name evidence="1" type="ORF">GUJ93_ZPchr0014g46899</name>
</gene>
<name>A0A8J5TEI7_ZIZPA</name>
<reference evidence="1" key="2">
    <citation type="submission" date="2021-02" db="EMBL/GenBank/DDBJ databases">
        <authorList>
            <person name="Kimball J.A."/>
            <person name="Haas M.W."/>
            <person name="Macchietto M."/>
            <person name="Kono T."/>
            <person name="Duquette J."/>
            <person name="Shao M."/>
        </authorList>
    </citation>
    <scope>NUCLEOTIDE SEQUENCE</scope>
    <source>
        <tissue evidence="1">Fresh leaf tissue</tissue>
    </source>
</reference>
<dbReference type="EMBL" id="JAAALK010000086">
    <property type="protein sequence ID" value="KAG8081835.1"/>
    <property type="molecule type" value="Genomic_DNA"/>
</dbReference>
<sequence length="128" mass="13711">MGGYELVRNDCADGHVMVDLEAGHGCVFPKGAASGGIAPSAPPSPATPRQRLVSLDVFRGVTVLTATCSSHTTFLVPAAHVDSHCSHYKTHLDAFVYMGINKYTGLARQNRRVLMGLELSPVGRRPCY</sequence>